<accession>A0A919MSS9</accession>
<dbReference type="InterPro" id="IPR015797">
    <property type="entry name" value="NUDIX_hydrolase-like_dom_sf"/>
</dbReference>
<name>A0A919MSS9_9ACTN</name>
<gene>
    <name evidence="7" type="ORF">Ani05nite_64270</name>
</gene>
<evidence type="ECO:0000259" key="6">
    <source>
        <dbReference type="PROSITE" id="PS51462"/>
    </source>
</evidence>
<feature type="domain" description="Nudix hydrolase" evidence="6">
    <location>
        <begin position="4"/>
        <end position="146"/>
    </location>
</feature>
<comment type="cofactor">
    <cofactor evidence="1">
        <name>Mg(2+)</name>
        <dbReference type="ChEBI" id="CHEBI:18420"/>
    </cofactor>
</comment>
<sequence>MTFIDRRAARVLLIDAAERVVLLHGGDPARADQHWWFTPGGGLADGETPVQGAARELWEETGLRVDPAELGEPVHHETTEFSYDNRQYRQTQDFFLLRVGEWQVDTAGFDAAEQQTITAHRWWSLAELDASTEQIFPLGLADLLRKVL</sequence>
<evidence type="ECO:0000256" key="1">
    <source>
        <dbReference type="ARBA" id="ARBA00001946"/>
    </source>
</evidence>
<dbReference type="AlphaFoldDB" id="A0A919MSS9"/>
<keyword evidence="3 5" id="KW-0378">Hydrolase</keyword>
<proteinExistence type="inferred from homology"/>
<dbReference type="Pfam" id="PF00293">
    <property type="entry name" value="NUDIX"/>
    <property type="match status" value="1"/>
</dbReference>
<evidence type="ECO:0000256" key="4">
    <source>
        <dbReference type="ARBA" id="ARBA00022842"/>
    </source>
</evidence>
<dbReference type="PANTHER" id="PTHR43046">
    <property type="entry name" value="GDP-MANNOSE MANNOSYL HYDROLASE"/>
    <property type="match status" value="1"/>
</dbReference>
<evidence type="ECO:0000256" key="3">
    <source>
        <dbReference type="ARBA" id="ARBA00022801"/>
    </source>
</evidence>
<evidence type="ECO:0000256" key="5">
    <source>
        <dbReference type="RuleBase" id="RU003476"/>
    </source>
</evidence>
<protein>
    <submittedName>
        <fullName evidence="7">DNA mismatch repair protein MutT</fullName>
    </submittedName>
</protein>
<dbReference type="CDD" id="cd04685">
    <property type="entry name" value="NUDIX_Hydrolase"/>
    <property type="match status" value="1"/>
</dbReference>
<dbReference type="RefSeq" id="WP_203774621.1">
    <property type="nucleotide sequence ID" value="NZ_BAAAYJ010000022.1"/>
</dbReference>
<keyword evidence="8" id="KW-1185">Reference proteome</keyword>
<dbReference type="InterPro" id="IPR020476">
    <property type="entry name" value="Nudix_hydrolase"/>
</dbReference>
<dbReference type="Gene3D" id="3.90.79.10">
    <property type="entry name" value="Nucleoside Triphosphate Pyrophosphohydrolase"/>
    <property type="match status" value="1"/>
</dbReference>
<reference evidence="7" key="1">
    <citation type="submission" date="2021-01" db="EMBL/GenBank/DDBJ databases">
        <title>Whole genome shotgun sequence of Actinoplanes nipponensis NBRC 14063.</title>
        <authorList>
            <person name="Komaki H."/>
            <person name="Tamura T."/>
        </authorList>
    </citation>
    <scope>NUCLEOTIDE SEQUENCE</scope>
    <source>
        <strain evidence="7">NBRC 14063</strain>
    </source>
</reference>
<dbReference type="PANTHER" id="PTHR43046:SF12">
    <property type="entry name" value="GDP-MANNOSE MANNOSYL HYDROLASE"/>
    <property type="match status" value="1"/>
</dbReference>
<evidence type="ECO:0000313" key="7">
    <source>
        <dbReference type="EMBL" id="GIE52893.1"/>
    </source>
</evidence>
<dbReference type="PROSITE" id="PS00893">
    <property type="entry name" value="NUDIX_BOX"/>
    <property type="match status" value="1"/>
</dbReference>
<organism evidence="7 8">
    <name type="scientific">Actinoplanes nipponensis</name>
    <dbReference type="NCBI Taxonomy" id="135950"/>
    <lineage>
        <taxon>Bacteria</taxon>
        <taxon>Bacillati</taxon>
        <taxon>Actinomycetota</taxon>
        <taxon>Actinomycetes</taxon>
        <taxon>Micromonosporales</taxon>
        <taxon>Micromonosporaceae</taxon>
        <taxon>Actinoplanes</taxon>
    </lineage>
</organism>
<evidence type="ECO:0000256" key="2">
    <source>
        <dbReference type="ARBA" id="ARBA00005582"/>
    </source>
</evidence>
<dbReference type="Proteomes" id="UP000647172">
    <property type="component" value="Unassembled WGS sequence"/>
</dbReference>
<dbReference type="InterPro" id="IPR020084">
    <property type="entry name" value="NUDIX_hydrolase_CS"/>
</dbReference>
<dbReference type="SUPFAM" id="SSF55811">
    <property type="entry name" value="Nudix"/>
    <property type="match status" value="1"/>
</dbReference>
<dbReference type="EMBL" id="BOMQ01000077">
    <property type="protein sequence ID" value="GIE52893.1"/>
    <property type="molecule type" value="Genomic_DNA"/>
</dbReference>
<dbReference type="InterPro" id="IPR000086">
    <property type="entry name" value="NUDIX_hydrolase_dom"/>
</dbReference>
<comment type="similarity">
    <text evidence="2 5">Belongs to the Nudix hydrolase family.</text>
</comment>
<dbReference type="PROSITE" id="PS51462">
    <property type="entry name" value="NUDIX"/>
    <property type="match status" value="1"/>
</dbReference>
<comment type="caution">
    <text evidence="7">The sequence shown here is derived from an EMBL/GenBank/DDBJ whole genome shotgun (WGS) entry which is preliminary data.</text>
</comment>
<evidence type="ECO:0000313" key="8">
    <source>
        <dbReference type="Proteomes" id="UP000647172"/>
    </source>
</evidence>
<dbReference type="PRINTS" id="PR00502">
    <property type="entry name" value="NUDIXFAMILY"/>
</dbReference>
<dbReference type="GO" id="GO:0016787">
    <property type="term" value="F:hydrolase activity"/>
    <property type="evidence" value="ECO:0007669"/>
    <property type="project" value="UniProtKB-KW"/>
</dbReference>
<keyword evidence="4" id="KW-0460">Magnesium</keyword>